<protein>
    <submittedName>
        <fullName evidence="9">ABC transporter permease</fullName>
    </submittedName>
</protein>
<evidence type="ECO:0000256" key="2">
    <source>
        <dbReference type="ARBA" id="ARBA00022448"/>
    </source>
</evidence>
<dbReference type="PANTHER" id="PTHR30151">
    <property type="entry name" value="ALKANE SULFONATE ABC TRANSPORTER-RELATED, MEMBRANE SUBUNIT"/>
    <property type="match status" value="1"/>
</dbReference>
<dbReference type="CDD" id="cd06261">
    <property type="entry name" value="TM_PBP2"/>
    <property type="match status" value="1"/>
</dbReference>
<feature type="transmembrane region" description="Helical" evidence="7">
    <location>
        <begin position="96"/>
        <end position="118"/>
    </location>
</feature>
<keyword evidence="10" id="KW-1185">Reference proteome</keyword>
<evidence type="ECO:0000313" key="9">
    <source>
        <dbReference type="EMBL" id="MDL0433233.1"/>
    </source>
</evidence>
<dbReference type="RefSeq" id="WP_285392866.1">
    <property type="nucleotide sequence ID" value="NZ_JASSVS010000012.1"/>
</dbReference>
<dbReference type="PROSITE" id="PS50928">
    <property type="entry name" value="ABC_TM1"/>
    <property type="match status" value="1"/>
</dbReference>
<feature type="transmembrane region" description="Helical" evidence="7">
    <location>
        <begin position="164"/>
        <end position="195"/>
    </location>
</feature>
<organism evidence="9 10">
    <name type="scientific">Marinobacter azerbaijanicus</name>
    <dbReference type="NCBI Taxonomy" id="3050455"/>
    <lineage>
        <taxon>Bacteria</taxon>
        <taxon>Pseudomonadati</taxon>
        <taxon>Pseudomonadota</taxon>
        <taxon>Gammaproteobacteria</taxon>
        <taxon>Pseudomonadales</taxon>
        <taxon>Marinobacteraceae</taxon>
        <taxon>Marinobacter</taxon>
    </lineage>
</organism>
<dbReference type="PANTHER" id="PTHR30151:SF0">
    <property type="entry name" value="ABC TRANSPORTER PERMEASE PROTEIN MJ0413-RELATED"/>
    <property type="match status" value="1"/>
</dbReference>
<evidence type="ECO:0000256" key="7">
    <source>
        <dbReference type="RuleBase" id="RU363032"/>
    </source>
</evidence>
<dbReference type="InterPro" id="IPR000515">
    <property type="entry name" value="MetI-like"/>
</dbReference>
<evidence type="ECO:0000313" key="10">
    <source>
        <dbReference type="Proteomes" id="UP001227964"/>
    </source>
</evidence>
<feature type="transmembrane region" description="Helical" evidence="7">
    <location>
        <begin position="124"/>
        <end position="143"/>
    </location>
</feature>
<dbReference type="Pfam" id="PF00528">
    <property type="entry name" value="BPD_transp_1"/>
    <property type="match status" value="1"/>
</dbReference>
<gene>
    <name evidence="9" type="ORF">QPM17_19005</name>
</gene>
<keyword evidence="6 7" id="KW-0472">Membrane</keyword>
<keyword evidence="2 7" id="KW-0813">Transport</keyword>
<dbReference type="Proteomes" id="UP001227964">
    <property type="component" value="Unassembled WGS sequence"/>
</dbReference>
<comment type="caution">
    <text evidence="9">The sequence shown here is derived from an EMBL/GenBank/DDBJ whole genome shotgun (WGS) entry which is preliminary data.</text>
</comment>
<feature type="transmembrane region" description="Helical" evidence="7">
    <location>
        <begin position="215"/>
        <end position="234"/>
    </location>
</feature>
<evidence type="ECO:0000256" key="1">
    <source>
        <dbReference type="ARBA" id="ARBA00004651"/>
    </source>
</evidence>
<feature type="domain" description="ABC transmembrane type-1" evidence="8">
    <location>
        <begin position="58"/>
        <end position="238"/>
    </location>
</feature>
<sequence>MRLSVLLGAQAGFFVLLAIVWESISRLELVDPRLLPSFLTVLGVLGDLLTQRDFLMDLGITGLEVGVAFIIAAPLGVSIGFLLGEKLFLGQILSPMFHFMLSVPQSIFLPIFMLLLGIGFLEKVVFGVTHAIFVIIVTTTAAVRSVPRDYVTVARTFGATPRQIYLRVYLPAMLPVVMTGLRLGMIFNIIGVLLAEMDASRAGIGRRLFSWGEGFQLDLLLAGILLVSALTIIINEVMRYCEHRAARGHVA</sequence>
<reference evidence="9 10" key="1">
    <citation type="submission" date="2023-06" db="EMBL/GenBank/DDBJ databases">
        <title>Marinobacter azerbaijanicus a moderately halophilic, isolated from Urmia Lake in Azerbaijan region of Iran.</title>
        <authorList>
            <person name="Sanchez-Porro C."/>
            <person name="Aghdam E.M."/>
            <person name="Saheb S.M."/>
            <person name="Tarhriz V."/>
            <person name="Kazemi E."/>
            <person name="Ammozegar M.A."/>
            <person name="Ventosa A."/>
            <person name="Hejazi M.S."/>
        </authorList>
    </citation>
    <scope>NUCLEOTIDE SEQUENCE [LARGE SCALE GENOMIC DNA]</scope>
    <source>
        <strain evidence="9 10">TBZ242</strain>
    </source>
</reference>
<dbReference type="SUPFAM" id="SSF161098">
    <property type="entry name" value="MetI-like"/>
    <property type="match status" value="1"/>
</dbReference>
<proteinExistence type="inferred from homology"/>
<evidence type="ECO:0000256" key="6">
    <source>
        <dbReference type="ARBA" id="ARBA00023136"/>
    </source>
</evidence>
<dbReference type="EMBL" id="JASSVS010000012">
    <property type="protein sequence ID" value="MDL0433233.1"/>
    <property type="molecule type" value="Genomic_DNA"/>
</dbReference>
<keyword evidence="4 7" id="KW-0812">Transmembrane</keyword>
<evidence type="ECO:0000259" key="8">
    <source>
        <dbReference type="PROSITE" id="PS50928"/>
    </source>
</evidence>
<evidence type="ECO:0000256" key="5">
    <source>
        <dbReference type="ARBA" id="ARBA00022989"/>
    </source>
</evidence>
<comment type="similarity">
    <text evidence="7">Belongs to the binding-protein-dependent transport system permease family.</text>
</comment>
<comment type="subcellular location">
    <subcellularLocation>
        <location evidence="1 7">Cell membrane</location>
        <topology evidence="1 7">Multi-pass membrane protein</topology>
    </subcellularLocation>
</comment>
<accession>A0ABT7IJA1</accession>
<evidence type="ECO:0000256" key="4">
    <source>
        <dbReference type="ARBA" id="ARBA00022692"/>
    </source>
</evidence>
<dbReference type="InterPro" id="IPR035906">
    <property type="entry name" value="MetI-like_sf"/>
</dbReference>
<name>A0ABT7IJA1_9GAMM</name>
<feature type="transmembrane region" description="Helical" evidence="7">
    <location>
        <begin position="65"/>
        <end position="84"/>
    </location>
</feature>
<dbReference type="Gene3D" id="1.10.3720.10">
    <property type="entry name" value="MetI-like"/>
    <property type="match status" value="1"/>
</dbReference>
<keyword evidence="3" id="KW-1003">Cell membrane</keyword>
<keyword evidence="5 7" id="KW-1133">Transmembrane helix</keyword>
<evidence type="ECO:0000256" key="3">
    <source>
        <dbReference type="ARBA" id="ARBA00022475"/>
    </source>
</evidence>